<sequence length="182" mass="21080">MYKQSIRNISLFTGRRAIGLTRDKREIQDKASGVINKAEFNKLKSQVNKLDQLMDDVEKAQEKVRDKLERQIPQDLNELSAKADNIKQQLNARIDQEEEERYLAIRELQEAYNKLLGRPGVAAPTEPSAQQPLRRELDECKVAIKKLAESVTVVKNVLDRKLQDEVRKREQDVDRLSAMIQR</sequence>
<dbReference type="AlphaFoldDB" id="A0A1I7ZER6"/>
<dbReference type="Proteomes" id="UP000095287">
    <property type="component" value="Unplaced"/>
</dbReference>
<evidence type="ECO:0000256" key="1">
    <source>
        <dbReference type="SAM" id="Coils"/>
    </source>
</evidence>
<accession>A0A1I7ZER6</accession>
<organism evidence="2 3">
    <name type="scientific">Steinernema glaseri</name>
    <dbReference type="NCBI Taxonomy" id="37863"/>
    <lineage>
        <taxon>Eukaryota</taxon>
        <taxon>Metazoa</taxon>
        <taxon>Ecdysozoa</taxon>
        <taxon>Nematoda</taxon>
        <taxon>Chromadorea</taxon>
        <taxon>Rhabditida</taxon>
        <taxon>Tylenchina</taxon>
        <taxon>Panagrolaimomorpha</taxon>
        <taxon>Strongyloidoidea</taxon>
        <taxon>Steinernematidae</taxon>
        <taxon>Steinernema</taxon>
    </lineage>
</organism>
<protein>
    <submittedName>
        <fullName evidence="3">Tubulin-specific chaperone A</fullName>
    </submittedName>
</protein>
<dbReference type="PANTHER" id="PTHR35153">
    <property type="entry name" value="COILED-COIL DOMAIN-CONTAINING PROTEIN 154"/>
    <property type="match status" value="1"/>
</dbReference>
<feature type="coiled-coil region" evidence="1">
    <location>
        <begin position="40"/>
        <end position="114"/>
    </location>
</feature>
<dbReference type="PANTHER" id="PTHR35153:SF1">
    <property type="entry name" value="COILED-COIL DOMAIN-CONTAINING PROTEIN 154"/>
    <property type="match status" value="1"/>
</dbReference>
<dbReference type="WBParaSite" id="L893_g25619.t1">
    <property type="protein sequence ID" value="L893_g25619.t1"/>
    <property type="gene ID" value="L893_g25619"/>
</dbReference>
<name>A0A1I7ZER6_9BILA</name>
<evidence type="ECO:0000313" key="2">
    <source>
        <dbReference type="Proteomes" id="UP000095287"/>
    </source>
</evidence>
<evidence type="ECO:0000313" key="3">
    <source>
        <dbReference type="WBParaSite" id="L893_g25619.t1"/>
    </source>
</evidence>
<proteinExistence type="predicted"/>
<keyword evidence="1" id="KW-0175">Coiled coil</keyword>
<reference evidence="3" key="1">
    <citation type="submission" date="2016-11" db="UniProtKB">
        <authorList>
            <consortium name="WormBaseParasite"/>
        </authorList>
    </citation>
    <scope>IDENTIFICATION</scope>
</reference>
<dbReference type="InterPro" id="IPR029512">
    <property type="entry name" value="CCDC154"/>
</dbReference>
<keyword evidence="2" id="KW-1185">Reference proteome</keyword>